<evidence type="ECO:0000313" key="1">
    <source>
        <dbReference type="EMBL" id="AUW46191.1"/>
    </source>
</evidence>
<proteinExistence type="predicted"/>
<organism evidence="1 2">
    <name type="scientific">Rhizobium leguminosarum</name>
    <dbReference type="NCBI Taxonomy" id="384"/>
    <lineage>
        <taxon>Bacteria</taxon>
        <taxon>Pseudomonadati</taxon>
        <taxon>Pseudomonadota</taxon>
        <taxon>Alphaproteobacteria</taxon>
        <taxon>Hyphomicrobiales</taxon>
        <taxon>Rhizobiaceae</taxon>
        <taxon>Rhizobium/Agrobacterium group</taxon>
        <taxon>Rhizobium</taxon>
    </lineage>
</organism>
<accession>A0A2K9ZDS2</accession>
<dbReference type="AlphaFoldDB" id="A0A2K9ZDS2"/>
<reference evidence="1 2" key="1">
    <citation type="submission" date="2017-11" db="EMBL/GenBank/DDBJ databases">
        <title>Complete genome of Rhizobium leguminosarum Norway, an ineffective micro-symbiont.</title>
        <authorList>
            <person name="Hoffrichter A."/>
            <person name="Liang J."/>
            <person name="Brachmann A."/>
            <person name="Marin M."/>
        </authorList>
    </citation>
    <scope>NUCLEOTIDE SEQUENCE [LARGE SCALE GENOMIC DNA]</scope>
    <source>
        <strain evidence="1 2">Norway</strain>
        <plasmid evidence="2">Plasmid prln1</plasmid>
    </source>
</reference>
<protein>
    <submittedName>
        <fullName evidence="1">Uncharacterized protein</fullName>
    </submittedName>
</protein>
<keyword evidence="1" id="KW-0614">Plasmid</keyword>
<gene>
    <name evidence="1" type="ORF">CUJ84_pRLN1000736</name>
</gene>
<dbReference type="EMBL" id="CP025013">
    <property type="protein sequence ID" value="AUW46191.1"/>
    <property type="molecule type" value="Genomic_DNA"/>
</dbReference>
<sequence>MFLWDVFADPAPEAASCMLCSQMFNGLHAMRVIVVYTTKATANF</sequence>
<evidence type="ECO:0000313" key="2">
    <source>
        <dbReference type="Proteomes" id="UP000238523"/>
    </source>
</evidence>
<name>A0A2K9ZDS2_RHILE</name>
<geneLocation type="plasmid" evidence="2">
    <name>prln1</name>
</geneLocation>
<dbReference type="Proteomes" id="UP000238523">
    <property type="component" value="Plasmid pRLN1"/>
</dbReference>